<evidence type="ECO:0000313" key="4">
    <source>
        <dbReference type="Proteomes" id="UP000238882"/>
    </source>
</evidence>
<comment type="caution">
    <text evidence="3">The sequence shown here is derived from an EMBL/GenBank/DDBJ whole genome shotgun (WGS) entry which is preliminary data.</text>
</comment>
<dbReference type="EMBL" id="MSCN01000001">
    <property type="protein sequence ID" value="PQJ80702.1"/>
    <property type="molecule type" value="Genomic_DNA"/>
</dbReference>
<name>A0A2S7WTQ5_9FLAO</name>
<protein>
    <submittedName>
        <fullName evidence="3">Phage shock protein A</fullName>
    </submittedName>
</protein>
<dbReference type="InterPro" id="IPR007157">
    <property type="entry name" value="PspA_VIPP1"/>
</dbReference>
<dbReference type="OrthoDB" id="9779630at2"/>
<sequence length="238" mass="27030">MNFFKRLYKMGQAEANATLDSMEDPIKITEQGIRDLKEELKESVASLAQVKALEIRSKTEHKEFLTNIENYQEKALLLLNKAKNGNLDLDEAERLAKAALIKKEENVKAAEKAKEEAVKYESSVIEMEANVTEIKRNISRWENELKTLKARVKVSNATKKMNRQMAGVDASSTVDMLERMKQKVSQEEALAEAYGNIANNKTTIDFEIDKAIDFTKDTAENELIKLKQQLGFPNELKS</sequence>
<dbReference type="AlphaFoldDB" id="A0A2S7WTQ5"/>
<accession>A0A2S7WTQ5</accession>
<evidence type="ECO:0000256" key="1">
    <source>
        <dbReference type="ARBA" id="ARBA00043985"/>
    </source>
</evidence>
<dbReference type="PANTHER" id="PTHR31088">
    <property type="entry name" value="MEMBRANE-ASSOCIATED PROTEIN VIPP1, CHLOROPLASTIC"/>
    <property type="match status" value="1"/>
</dbReference>
<gene>
    <name evidence="3" type="ORF">BTO18_16665</name>
</gene>
<dbReference type="RefSeq" id="WP_105017308.1">
    <property type="nucleotide sequence ID" value="NZ_MSCN01000001.1"/>
</dbReference>
<evidence type="ECO:0000256" key="2">
    <source>
        <dbReference type="SAM" id="Coils"/>
    </source>
</evidence>
<reference evidence="3 4" key="1">
    <citation type="submission" date="2016-12" db="EMBL/GenBank/DDBJ databases">
        <title>Trade-off between light-utilization and light-protection in marine flavobacteria.</title>
        <authorList>
            <person name="Kumagai Y."/>
            <person name="Yoshizawa S."/>
            <person name="Kogure K."/>
            <person name="Iwasaki W."/>
        </authorList>
    </citation>
    <scope>NUCLEOTIDE SEQUENCE [LARGE SCALE GENOMIC DNA]</scope>
    <source>
        <strain evidence="3 4">NBRC 108759</strain>
    </source>
</reference>
<organism evidence="3 4">
    <name type="scientific">Polaribacter porphyrae</name>
    <dbReference type="NCBI Taxonomy" id="1137780"/>
    <lineage>
        <taxon>Bacteria</taxon>
        <taxon>Pseudomonadati</taxon>
        <taxon>Bacteroidota</taxon>
        <taxon>Flavobacteriia</taxon>
        <taxon>Flavobacteriales</taxon>
        <taxon>Flavobacteriaceae</taxon>
    </lineage>
</organism>
<proteinExistence type="inferred from homology"/>
<dbReference type="Proteomes" id="UP000238882">
    <property type="component" value="Unassembled WGS sequence"/>
</dbReference>
<dbReference type="PANTHER" id="PTHR31088:SF6">
    <property type="entry name" value="PHAGE SHOCK PROTEIN A"/>
    <property type="match status" value="1"/>
</dbReference>
<evidence type="ECO:0000313" key="3">
    <source>
        <dbReference type="EMBL" id="PQJ80702.1"/>
    </source>
</evidence>
<keyword evidence="4" id="KW-1185">Reference proteome</keyword>
<comment type="similarity">
    <text evidence="1">Belongs to the PspA/Vipp/IM30 family.</text>
</comment>
<dbReference type="Pfam" id="PF04012">
    <property type="entry name" value="PspA_IM30"/>
    <property type="match status" value="1"/>
</dbReference>
<feature type="coiled-coil region" evidence="2">
    <location>
        <begin position="110"/>
        <end position="158"/>
    </location>
</feature>
<keyword evidence="2" id="KW-0175">Coiled coil</keyword>